<dbReference type="VEuPathDB" id="FungiDB:PSTT_08742"/>
<sequence length="115" mass="12559">MYLRTLNHHWTAPTMIWIHEHVPGPKMTEVGQWINRIVRRSDRVGGGGGGGTGKDPKGDAQAPTRVDGKLKKRAEPTGRRHPRNSGGINIITCNSYGNGTNPARTQADLIKSNLV</sequence>
<comment type="caution">
    <text evidence="2">The sequence shown here is derived from an EMBL/GenBank/DDBJ whole genome shotgun (WGS) entry which is preliminary data.</text>
</comment>
<dbReference type="VEuPathDB" id="FungiDB:PSHT_14293"/>
<organism evidence="2 3">
    <name type="scientific">Puccinia striiformis</name>
    <dbReference type="NCBI Taxonomy" id="27350"/>
    <lineage>
        <taxon>Eukaryota</taxon>
        <taxon>Fungi</taxon>
        <taxon>Dikarya</taxon>
        <taxon>Basidiomycota</taxon>
        <taxon>Pucciniomycotina</taxon>
        <taxon>Pucciniomycetes</taxon>
        <taxon>Pucciniales</taxon>
        <taxon>Pucciniaceae</taxon>
        <taxon>Puccinia</taxon>
    </lineage>
</organism>
<proteinExistence type="predicted"/>
<dbReference type="AlphaFoldDB" id="A0A2S4VB36"/>
<dbReference type="Proteomes" id="UP000239156">
    <property type="component" value="Unassembled WGS sequence"/>
</dbReference>
<feature type="compositionally biased region" description="Polar residues" evidence="1">
    <location>
        <begin position="91"/>
        <end position="104"/>
    </location>
</feature>
<evidence type="ECO:0000313" key="2">
    <source>
        <dbReference type="EMBL" id="POW06759.1"/>
    </source>
</evidence>
<gene>
    <name evidence="2" type="ORF">PSTT_08742</name>
</gene>
<accession>A0A2S4VB36</accession>
<protein>
    <submittedName>
        <fullName evidence="2">Uncharacterized protein</fullName>
    </submittedName>
</protein>
<feature type="compositionally biased region" description="Gly residues" evidence="1">
    <location>
        <begin position="44"/>
        <end position="53"/>
    </location>
</feature>
<evidence type="ECO:0000313" key="3">
    <source>
        <dbReference type="Proteomes" id="UP000239156"/>
    </source>
</evidence>
<feature type="compositionally biased region" description="Basic and acidic residues" evidence="1">
    <location>
        <begin position="66"/>
        <end position="78"/>
    </location>
</feature>
<dbReference type="EMBL" id="PKSL01000082">
    <property type="protein sequence ID" value="POW06759.1"/>
    <property type="molecule type" value="Genomic_DNA"/>
</dbReference>
<keyword evidence="3" id="KW-1185">Reference proteome</keyword>
<evidence type="ECO:0000256" key="1">
    <source>
        <dbReference type="SAM" id="MobiDB-lite"/>
    </source>
</evidence>
<reference evidence="2" key="1">
    <citation type="submission" date="2017-12" db="EMBL/GenBank/DDBJ databases">
        <title>Gene loss provides genomic basis for host adaptation in cereal stripe rust fungi.</title>
        <authorList>
            <person name="Xia C."/>
        </authorList>
    </citation>
    <scope>NUCLEOTIDE SEQUENCE [LARGE SCALE GENOMIC DNA]</scope>
    <source>
        <strain evidence="2">93-210</strain>
    </source>
</reference>
<feature type="region of interest" description="Disordered" evidence="1">
    <location>
        <begin position="40"/>
        <end position="104"/>
    </location>
</feature>
<name>A0A2S4VB36_9BASI</name>